<evidence type="ECO:0000256" key="5">
    <source>
        <dbReference type="ARBA" id="ARBA00023186"/>
    </source>
</evidence>
<organism evidence="6 7">
    <name type="scientific">Komagataella pastoris</name>
    <name type="common">Yeast</name>
    <name type="synonym">Pichia pastoris</name>
    <dbReference type="NCBI Taxonomy" id="4922"/>
    <lineage>
        <taxon>Eukaryota</taxon>
        <taxon>Fungi</taxon>
        <taxon>Dikarya</taxon>
        <taxon>Ascomycota</taxon>
        <taxon>Saccharomycotina</taxon>
        <taxon>Pichiomycetes</taxon>
        <taxon>Pichiales</taxon>
        <taxon>Pichiaceae</taxon>
        <taxon>Komagataella</taxon>
    </lineage>
</organism>
<dbReference type="Gene3D" id="3.30.2180.10">
    <property type="entry name" value="ATP12-like"/>
    <property type="match status" value="1"/>
</dbReference>
<dbReference type="Pfam" id="PF07542">
    <property type="entry name" value="ATP12"/>
    <property type="match status" value="1"/>
</dbReference>
<reference evidence="6 7" key="1">
    <citation type="submission" date="2016-02" db="EMBL/GenBank/DDBJ databases">
        <title>Comparative genomic and transcriptomic foundation for Pichia pastoris.</title>
        <authorList>
            <person name="Love K.R."/>
            <person name="Shah K.A."/>
            <person name="Whittaker C.A."/>
            <person name="Wu J."/>
            <person name="Bartlett M.C."/>
            <person name="Ma D."/>
            <person name="Leeson R.L."/>
            <person name="Priest M."/>
            <person name="Young S.K."/>
            <person name="Love J.C."/>
        </authorList>
    </citation>
    <scope>NUCLEOTIDE SEQUENCE [LARGE SCALE GENOMIC DNA]</scope>
    <source>
        <strain evidence="6 7">ATCC 28485</strain>
    </source>
</reference>
<dbReference type="Gene3D" id="1.10.3580.10">
    <property type="entry name" value="ATP12 ATPase"/>
    <property type="match status" value="1"/>
</dbReference>
<dbReference type="InterPro" id="IPR023335">
    <property type="entry name" value="ATP12_ortho_dom_sf"/>
</dbReference>
<dbReference type="EMBL" id="CP014585">
    <property type="protein sequence ID" value="ANZ75723.1"/>
    <property type="molecule type" value="Genomic_DNA"/>
</dbReference>
<dbReference type="OrthoDB" id="5322896at2759"/>
<dbReference type="PANTHER" id="PTHR21013:SF10">
    <property type="entry name" value="ATP SYNTHASE MITOCHONDRIAL F1 COMPLEX ASSEMBLY FACTOR 2"/>
    <property type="match status" value="1"/>
</dbReference>
<evidence type="ECO:0000313" key="7">
    <source>
        <dbReference type="Proteomes" id="UP000094565"/>
    </source>
</evidence>
<evidence type="ECO:0000256" key="1">
    <source>
        <dbReference type="ARBA" id="ARBA00004173"/>
    </source>
</evidence>
<sequence>MSYLLKTNVTRNIRLFSTGRVVRYAQPLATEPSIETNAPSETNRLEKTLQTFWEKVDVAKEKDGFHVRLDGKSLKTPLGNQLVIPSAKKSLAYMVCNEWKNLSNLKVKPHSVPLTSLSTRAIDLSISHAVQDLEALTKLGNLEDIKTDLLRYLDTDTVLIFSPKEDCDGKLRRAQEEMYRPLIASMESYLQQFAENSSKKITLNFLDSDTDGFRSNYQNEATKKAALNWMNKLNVWELVALEKATLTAKSFLCGVAIVRANNKSLTDNETPMDLESIARAASLEVIYQTERWGEVEDTHDVDKVDLRRNLAAAALVAYELPDYEN</sequence>
<accession>A0A1B2JCF3</accession>
<dbReference type="InterPro" id="IPR042272">
    <property type="entry name" value="ATP12_ATP_synth-F1-assembly_N"/>
</dbReference>
<proteinExistence type="inferred from homology"/>
<protein>
    <submittedName>
        <fullName evidence="6">BA75_01993T0</fullName>
    </submittedName>
</protein>
<evidence type="ECO:0000256" key="2">
    <source>
        <dbReference type="ARBA" id="ARBA00008231"/>
    </source>
</evidence>
<evidence type="ECO:0000313" key="6">
    <source>
        <dbReference type="EMBL" id="ANZ75723.1"/>
    </source>
</evidence>
<dbReference type="GO" id="GO:0033615">
    <property type="term" value="P:mitochondrial proton-transporting ATP synthase complex assembly"/>
    <property type="evidence" value="ECO:0007669"/>
    <property type="project" value="TreeGrafter"/>
</dbReference>
<comment type="similarity">
    <text evidence="2">Belongs to the ATP12 family.</text>
</comment>
<gene>
    <name evidence="6" type="primary">ATP12</name>
    <name evidence="6" type="ORF">ATY40_BA7501993</name>
</gene>
<dbReference type="Proteomes" id="UP000094565">
    <property type="component" value="Chromosome 2"/>
</dbReference>
<keyword evidence="3" id="KW-0809">Transit peptide</keyword>
<keyword evidence="5" id="KW-0143">Chaperone</keyword>
<evidence type="ECO:0000256" key="3">
    <source>
        <dbReference type="ARBA" id="ARBA00022946"/>
    </source>
</evidence>
<dbReference type="InterPro" id="IPR011419">
    <property type="entry name" value="ATP12_ATP_synth-F1-assembly"/>
</dbReference>
<comment type="subcellular location">
    <subcellularLocation>
        <location evidence="1">Mitochondrion</location>
    </subcellularLocation>
</comment>
<dbReference type="GO" id="GO:0005739">
    <property type="term" value="C:mitochondrion"/>
    <property type="evidence" value="ECO:0007669"/>
    <property type="project" value="UniProtKB-SubCell"/>
</dbReference>
<dbReference type="PANTHER" id="PTHR21013">
    <property type="entry name" value="ATP SYNTHASE MITOCHONDRIAL F1 COMPLEX ASSEMBLY FACTOR 2/ATP12 PROTEIN, MITOCHONDRIAL PRECURSOR"/>
    <property type="match status" value="1"/>
</dbReference>
<dbReference type="AlphaFoldDB" id="A0A1B2JCF3"/>
<dbReference type="SUPFAM" id="SSF160909">
    <property type="entry name" value="ATP12-like"/>
    <property type="match status" value="1"/>
</dbReference>
<evidence type="ECO:0000256" key="4">
    <source>
        <dbReference type="ARBA" id="ARBA00023128"/>
    </source>
</evidence>
<keyword evidence="4" id="KW-0496">Mitochondrion</keyword>
<keyword evidence="7" id="KW-1185">Reference proteome</keyword>
<name>A0A1B2JCF3_PICPA</name>